<dbReference type="Pfam" id="PF00072">
    <property type="entry name" value="Response_reg"/>
    <property type="match status" value="1"/>
</dbReference>
<proteinExistence type="predicted"/>
<feature type="region of interest" description="Disordered" evidence="7">
    <location>
        <begin position="590"/>
        <end position="658"/>
    </location>
</feature>
<evidence type="ECO:0000313" key="10">
    <source>
        <dbReference type="EMBL" id="KAH0541507.1"/>
    </source>
</evidence>
<evidence type="ECO:0000256" key="5">
    <source>
        <dbReference type="ARBA" id="ARBA00022777"/>
    </source>
</evidence>
<accession>A0A9P8KXI1</accession>
<dbReference type="InterPro" id="IPR036097">
    <property type="entry name" value="HisK_dim/P_sf"/>
</dbReference>
<evidence type="ECO:0000256" key="4">
    <source>
        <dbReference type="ARBA" id="ARBA00022679"/>
    </source>
</evidence>
<dbReference type="Proteomes" id="UP000698800">
    <property type="component" value="Unassembled WGS sequence"/>
</dbReference>
<evidence type="ECO:0000256" key="7">
    <source>
        <dbReference type="SAM" id="MobiDB-lite"/>
    </source>
</evidence>
<feature type="compositionally biased region" description="Pro residues" evidence="7">
    <location>
        <begin position="606"/>
        <end position="618"/>
    </location>
</feature>
<evidence type="ECO:0000259" key="9">
    <source>
        <dbReference type="PROSITE" id="PS50110"/>
    </source>
</evidence>
<reference evidence="10" key="1">
    <citation type="submission" date="2021-03" db="EMBL/GenBank/DDBJ databases">
        <title>Comparative genomics and phylogenomic investigation of the class Geoglossomycetes provide insights into ecological specialization and systematics.</title>
        <authorList>
            <person name="Melie T."/>
            <person name="Pirro S."/>
            <person name="Miller A.N."/>
            <person name="Quandt A."/>
        </authorList>
    </citation>
    <scope>NUCLEOTIDE SEQUENCE</scope>
    <source>
        <strain evidence="10">GBOQ0MN5Z8</strain>
    </source>
</reference>
<dbReference type="SUPFAM" id="SSF47384">
    <property type="entry name" value="Homodimeric domain of signal transducing histidine kinase"/>
    <property type="match status" value="1"/>
</dbReference>
<dbReference type="CDD" id="cd16922">
    <property type="entry name" value="HATPase_EvgS-ArcB-TorS-like"/>
    <property type="match status" value="1"/>
</dbReference>
<feature type="region of interest" description="Disordered" evidence="7">
    <location>
        <begin position="1"/>
        <end position="35"/>
    </location>
</feature>
<comment type="caution">
    <text evidence="10">The sequence shown here is derived from an EMBL/GenBank/DDBJ whole genome shotgun (WGS) entry which is preliminary data.</text>
</comment>
<feature type="region of interest" description="Disordered" evidence="7">
    <location>
        <begin position="176"/>
        <end position="196"/>
    </location>
</feature>
<dbReference type="AlphaFoldDB" id="A0A9P8KXI1"/>
<dbReference type="SMART" id="SM00448">
    <property type="entry name" value="REC"/>
    <property type="match status" value="1"/>
</dbReference>
<gene>
    <name evidence="10" type="ORF">FGG08_004048</name>
</gene>
<evidence type="ECO:0000259" key="8">
    <source>
        <dbReference type="PROSITE" id="PS50109"/>
    </source>
</evidence>
<dbReference type="SUPFAM" id="SSF52172">
    <property type="entry name" value="CheY-like"/>
    <property type="match status" value="1"/>
</dbReference>
<dbReference type="InterPro" id="IPR001789">
    <property type="entry name" value="Sig_transdc_resp-reg_receiver"/>
</dbReference>
<evidence type="ECO:0000313" key="11">
    <source>
        <dbReference type="Proteomes" id="UP000698800"/>
    </source>
</evidence>
<evidence type="ECO:0000256" key="3">
    <source>
        <dbReference type="ARBA" id="ARBA00022553"/>
    </source>
</evidence>
<dbReference type="SUPFAM" id="SSF55874">
    <property type="entry name" value="ATPase domain of HSP90 chaperone/DNA topoisomerase II/histidine kinase"/>
    <property type="match status" value="1"/>
</dbReference>
<dbReference type="CDD" id="cd17546">
    <property type="entry name" value="REC_hyHK_CKI1_RcsC-like"/>
    <property type="match status" value="1"/>
</dbReference>
<evidence type="ECO:0000256" key="2">
    <source>
        <dbReference type="ARBA" id="ARBA00012438"/>
    </source>
</evidence>
<feature type="domain" description="Histidine kinase" evidence="8">
    <location>
        <begin position="325"/>
        <end position="583"/>
    </location>
</feature>
<name>A0A9P8KXI1_9PEZI</name>
<dbReference type="Gene3D" id="1.10.287.130">
    <property type="match status" value="1"/>
</dbReference>
<dbReference type="PRINTS" id="PR00344">
    <property type="entry name" value="BCTRLSENSOR"/>
</dbReference>
<dbReference type="FunFam" id="3.30.565.10:FF:000010">
    <property type="entry name" value="Sensor histidine kinase RcsC"/>
    <property type="match status" value="1"/>
</dbReference>
<organism evidence="10 11">
    <name type="scientific">Glutinoglossum americanum</name>
    <dbReference type="NCBI Taxonomy" id="1670608"/>
    <lineage>
        <taxon>Eukaryota</taxon>
        <taxon>Fungi</taxon>
        <taxon>Dikarya</taxon>
        <taxon>Ascomycota</taxon>
        <taxon>Pezizomycotina</taxon>
        <taxon>Geoglossomycetes</taxon>
        <taxon>Geoglossales</taxon>
        <taxon>Geoglossaceae</taxon>
        <taxon>Glutinoglossum</taxon>
    </lineage>
</organism>
<dbReference type="SMART" id="SM00388">
    <property type="entry name" value="HisKA"/>
    <property type="match status" value="1"/>
</dbReference>
<dbReference type="Gene3D" id="3.30.565.10">
    <property type="entry name" value="Histidine kinase-like ATPase, C-terminal domain"/>
    <property type="match status" value="1"/>
</dbReference>
<feature type="region of interest" description="Disordered" evidence="7">
    <location>
        <begin position="807"/>
        <end position="829"/>
    </location>
</feature>
<dbReference type="InterPro" id="IPR036890">
    <property type="entry name" value="HATPase_C_sf"/>
</dbReference>
<dbReference type="InterPro" id="IPR003661">
    <property type="entry name" value="HisK_dim/P_dom"/>
</dbReference>
<protein>
    <recommendedName>
        <fullName evidence="2">histidine kinase</fullName>
        <ecNumber evidence="2">2.7.13.3</ecNumber>
    </recommendedName>
</protein>
<dbReference type="CDD" id="cd00082">
    <property type="entry name" value="HisKA"/>
    <property type="match status" value="1"/>
</dbReference>
<dbReference type="OrthoDB" id="60033at2759"/>
<dbReference type="PROSITE" id="PS50109">
    <property type="entry name" value="HIS_KIN"/>
    <property type="match status" value="1"/>
</dbReference>
<keyword evidence="3 6" id="KW-0597">Phosphoprotein</keyword>
<sequence length="829" mass="89098">MSLPDSLRRFGAKRQRPSSAETTHDNRSENLRYFPGGSASPAGNAQCGLSTAAAMAAGSHLVQFYDDPSHLHGVLSDFFAPFLVGAGGAPGGVVLARPRTIHQLGNRFLAHGYRQCEIYGSELLSQAGSIYRNGGKRVLMMDADKVLAMLVPGNELHVGVFDELLAGLMAQLYPPSTSPSSSSPSSPPADAQPLQTPPTYAYGELVDILCARGQHHLALELEACWNDFLNNNNVWLLCGYQMDSFRDSLVESVFNRICHSHSSIAPTESYSHLESSDEKLAMVATLQQKARAADEERRRPKYWSAGDTGESAEEQMRCREQFVETLCHELRNLVTGIVGNVEILQMGMGLRQSVLHRIDDNDGDITCTSPEDVSALAAQLSDDLDSLDAIAASADHMRAVSDNVLSLSKLESGKVILQSMPFDPKAAITDTIKMFTTPARNKGVELLRDLPSNDFRLIGDRYRFAQVIVNLVSNAIKFTDAGSITVQLRQLGPQQTPSPTAATSASSFEVAVRDTGRGLSEDERAVLFRRFAQPISTNYTSCGGSGLGLYISKYLVELMGGELRVESELGSGSTFVFTFQAEEFHGTQAPRCPTWGLPKDSATSPPVTPDTRFPPPQPLSRNDSTISVVESTSSGGSGGSSANPSSNSTRSSSATTVSRVSVTQSPHILIVDDNEVVQRTIVRLLTLSSPVPSMITSTASNGFECISKLISASSTASPISLILMDLHMPYLDGVATTAQIRALPVGAGEGIGGSRGGMRDVPIIGLSGDGKEETAEMAKSAGMDECLEKPVRVDALLEVIGEVSERRQRAEPHLLSRRGDQGDRWGFGR</sequence>
<dbReference type="PROSITE" id="PS50110">
    <property type="entry name" value="RESPONSE_REGULATORY"/>
    <property type="match status" value="1"/>
</dbReference>
<dbReference type="SMART" id="SM00387">
    <property type="entry name" value="HATPase_c"/>
    <property type="match status" value="1"/>
</dbReference>
<dbReference type="InterPro" id="IPR005467">
    <property type="entry name" value="His_kinase_dom"/>
</dbReference>
<feature type="compositionally biased region" description="Low complexity" evidence="7">
    <location>
        <begin position="624"/>
        <end position="658"/>
    </location>
</feature>
<evidence type="ECO:0000256" key="6">
    <source>
        <dbReference type="PROSITE-ProRule" id="PRU00169"/>
    </source>
</evidence>
<dbReference type="EC" id="2.7.13.3" evidence="2"/>
<dbReference type="InterPro" id="IPR004358">
    <property type="entry name" value="Sig_transdc_His_kin-like_C"/>
</dbReference>
<feature type="compositionally biased region" description="Basic and acidic residues" evidence="7">
    <location>
        <begin position="807"/>
        <end position="823"/>
    </location>
</feature>
<keyword evidence="4" id="KW-0808">Transferase</keyword>
<dbReference type="InterPro" id="IPR003594">
    <property type="entry name" value="HATPase_dom"/>
</dbReference>
<evidence type="ECO:0000256" key="1">
    <source>
        <dbReference type="ARBA" id="ARBA00000085"/>
    </source>
</evidence>
<dbReference type="Gene3D" id="3.40.50.2300">
    <property type="match status" value="1"/>
</dbReference>
<dbReference type="PANTHER" id="PTHR43047">
    <property type="entry name" value="TWO-COMPONENT HISTIDINE PROTEIN KINASE"/>
    <property type="match status" value="1"/>
</dbReference>
<dbReference type="GO" id="GO:0000155">
    <property type="term" value="F:phosphorelay sensor kinase activity"/>
    <property type="evidence" value="ECO:0007669"/>
    <property type="project" value="InterPro"/>
</dbReference>
<feature type="domain" description="Response regulatory" evidence="9">
    <location>
        <begin position="667"/>
        <end position="804"/>
    </location>
</feature>
<dbReference type="InterPro" id="IPR011006">
    <property type="entry name" value="CheY-like_superfamily"/>
</dbReference>
<dbReference type="EMBL" id="JAGHQL010000077">
    <property type="protein sequence ID" value="KAH0541507.1"/>
    <property type="molecule type" value="Genomic_DNA"/>
</dbReference>
<comment type="catalytic activity">
    <reaction evidence="1">
        <text>ATP + protein L-histidine = ADP + protein N-phospho-L-histidine.</text>
        <dbReference type="EC" id="2.7.13.3"/>
    </reaction>
</comment>
<feature type="modified residue" description="4-aspartylphosphate" evidence="6">
    <location>
        <position position="725"/>
    </location>
</feature>
<dbReference type="Pfam" id="PF02518">
    <property type="entry name" value="HATPase_c"/>
    <property type="match status" value="1"/>
</dbReference>
<keyword evidence="11" id="KW-1185">Reference proteome</keyword>
<keyword evidence="5" id="KW-0418">Kinase</keyword>